<organism evidence="1 2">
    <name type="scientific">Candidatus Terraquivivens tikiterensis</name>
    <dbReference type="NCBI Taxonomy" id="1980982"/>
    <lineage>
        <taxon>Archaea</taxon>
        <taxon>Nitrososphaerota</taxon>
        <taxon>Candidatus Wolframiiraptoraceae</taxon>
        <taxon>Candidatus Terraquivivens</taxon>
    </lineage>
</organism>
<evidence type="ECO:0000313" key="1">
    <source>
        <dbReference type="EMBL" id="PUA31456.1"/>
    </source>
</evidence>
<sequence length="59" mass="6699">MFIAFKRHPHIMAPLLRLTNVLGFWAGRTLFRPNDVNNDFKGILIVFAYLVLGLKVADG</sequence>
<evidence type="ECO:0000313" key="2">
    <source>
        <dbReference type="Proteomes" id="UP000244066"/>
    </source>
</evidence>
<accession>A0A2R7Y1P5</accession>
<dbReference type="EMBL" id="NDWU01000017">
    <property type="protein sequence ID" value="PUA31456.1"/>
    <property type="molecule type" value="Genomic_DNA"/>
</dbReference>
<reference evidence="1 2" key="1">
    <citation type="submission" date="2017-04" db="EMBL/GenBank/DDBJ databases">
        <title>Draft Aigarchaeota genome from a New Zealand hot spring.</title>
        <authorList>
            <person name="Reysenbach A.-L."/>
            <person name="Donaho J.A."/>
            <person name="Gerhart J."/>
            <person name="Kelley J.F."/>
            <person name="Kouba K."/>
            <person name="Podar M."/>
            <person name="Stott M."/>
        </authorList>
    </citation>
    <scope>NUCLEOTIDE SEQUENCE [LARGE SCALE GENOMIC DNA]</scope>
    <source>
        <strain evidence="1">NZ13_MG1</strain>
    </source>
</reference>
<proteinExistence type="predicted"/>
<protein>
    <submittedName>
        <fullName evidence="1">Uncharacterized protein</fullName>
    </submittedName>
</protein>
<gene>
    <name evidence="1" type="ORF">B9J98_06305</name>
</gene>
<dbReference type="Proteomes" id="UP000244066">
    <property type="component" value="Unassembled WGS sequence"/>
</dbReference>
<dbReference type="AlphaFoldDB" id="A0A2R7Y1P5"/>
<name>A0A2R7Y1P5_9ARCH</name>
<comment type="caution">
    <text evidence="1">The sequence shown here is derived from an EMBL/GenBank/DDBJ whole genome shotgun (WGS) entry which is preliminary data.</text>
</comment>